<dbReference type="InterPro" id="IPR004045">
    <property type="entry name" value="Glutathione_S-Trfase_N"/>
</dbReference>
<organism evidence="11 12">
    <name type="scientific">Tursiops truncatus</name>
    <name type="common">Atlantic bottle-nosed dolphin</name>
    <name type="synonym">Delphinus truncatus</name>
    <dbReference type="NCBI Taxonomy" id="9739"/>
    <lineage>
        <taxon>Eukaryota</taxon>
        <taxon>Metazoa</taxon>
        <taxon>Chordata</taxon>
        <taxon>Craniata</taxon>
        <taxon>Vertebrata</taxon>
        <taxon>Euteleostomi</taxon>
        <taxon>Mammalia</taxon>
        <taxon>Eutheria</taxon>
        <taxon>Laurasiatheria</taxon>
        <taxon>Artiodactyla</taxon>
        <taxon>Whippomorpha</taxon>
        <taxon>Cetacea</taxon>
        <taxon>Odontoceti</taxon>
        <taxon>Delphinidae</taxon>
        <taxon>Tursiops</taxon>
    </lineage>
</organism>
<dbReference type="RefSeq" id="XP_033706681.1">
    <property type="nucleotide sequence ID" value="XM_033850790.1"/>
</dbReference>
<dbReference type="EC" id="5.2.1.2" evidence="5"/>
<evidence type="ECO:0000313" key="12">
    <source>
        <dbReference type="RefSeq" id="XP_033706681.1"/>
    </source>
</evidence>
<comment type="pathway">
    <text evidence="3">Amino-acid degradation; L-phenylalanine degradation; acetoacetate and fumarate from L-phenylalanine: step 5/6.</text>
</comment>
<dbReference type="Pfam" id="PF13409">
    <property type="entry name" value="GST_N_2"/>
    <property type="match status" value="1"/>
</dbReference>
<dbReference type="SFLD" id="SFLDS00019">
    <property type="entry name" value="Glutathione_Transferase_(cytos"/>
    <property type="match status" value="1"/>
</dbReference>
<name>A0A6J3QWA1_TURTR</name>
<evidence type="ECO:0000256" key="5">
    <source>
        <dbReference type="ARBA" id="ARBA00013199"/>
    </source>
</evidence>
<dbReference type="GO" id="GO:0006572">
    <property type="term" value="P:L-tyrosine catabolic process"/>
    <property type="evidence" value="ECO:0007669"/>
    <property type="project" value="UniProtKB-KW"/>
</dbReference>
<evidence type="ECO:0000256" key="1">
    <source>
        <dbReference type="ARBA" id="ARBA00001622"/>
    </source>
</evidence>
<evidence type="ECO:0000313" key="11">
    <source>
        <dbReference type="Proteomes" id="UP000245320"/>
    </source>
</evidence>
<accession>A0A6J3QWA1</accession>
<dbReference type="SUPFAM" id="SSF52833">
    <property type="entry name" value="Thioredoxin-like"/>
    <property type="match status" value="1"/>
</dbReference>
<dbReference type="Gene3D" id="3.40.30.10">
    <property type="entry name" value="Glutaredoxin"/>
    <property type="match status" value="1"/>
</dbReference>
<comment type="catalytic activity">
    <reaction evidence="1">
        <text>4-maleylacetoacetate = 4-fumarylacetoacetate</text>
        <dbReference type="Rhea" id="RHEA:14817"/>
        <dbReference type="ChEBI" id="CHEBI:17105"/>
        <dbReference type="ChEBI" id="CHEBI:18034"/>
        <dbReference type="EC" id="5.2.1.2"/>
    </reaction>
</comment>
<dbReference type="SFLD" id="SFLDG00358">
    <property type="entry name" value="Main_(cytGST)"/>
    <property type="match status" value="1"/>
</dbReference>
<dbReference type="InParanoid" id="A0A6J3QWA1"/>
<dbReference type="PROSITE" id="PS50404">
    <property type="entry name" value="GST_NTER"/>
    <property type="match status" value="1"/>
</dbReference>
<dbReference type="InterPro" id="IPR036249">
    <property type="entry name" value="Thioredoxin-like_sf"/>
</dbReference>
<keyword evidence="11" id="KW-1185">Reference proteome</keyword>
<evidence type="ECO:0000256" key="8">
    <source>
        <dbReference type="ARBA" id="ARBA00023232"/>
    </source>
</evidence>
<evidence type="ECO:0000256" key="6">
    <source>
        <dbReference type="ARBA" id="ARBA00022679"/>
    </source>
</evidence>
<evidence type="ECO:0000256" key="4">
    <source>
        <dbReference type="ARBA" id="ARBA00010007"/>
    </source>
</evidence>
<gene>
    <name evidence="12" type="primary">GSTZ1</name>
</gene>
<comment type="similarity">
    <text evidence="4">Belongs to the GST superfamily. Zeta family.</text>
</comment>
<dbReference type="GeneID" id="109547486"/>
<dbReference type="Proteomes" id="UP000245320">
    <property type="component" value="Chromosome 2"/>
</dbReference>
<keyword evidence="9 12" id="KW-0413">Isomerase</keyword>
<dbReference type="AlphaFoldDB" id="A0A6J3QWA1"/>
<dbReference type="InterPro" id="IPR040079">
    <property type="entry name" value="Glutathione_S-Trfase"/>
</dbReference>
<proteinExistence type="inferred from homology"/>
<dbReference type="GO" id="GO:0005739">
    <property type="term" value="C:mitochondrion"/>
    <property type="evidence" value="ECO:0007669"/>
    <property type="project" value="TreeGrafter"/>
</dbReference>
<dbReference type="FunFam" id="3.40.30.10:FF:000041">
    <property type="entry name" value="Maleylacetoacetate isomerase isoform 1"/>
    <property type="match status" value="1"/>
</dbReference>
<keyword evidence="8" id="KW-0585">Phenylalanine catabolism</keyword>
<reference evidence="12" key="1">
    <citation type="submission" date="2025-08" db="UniProtKB">
        <authorList>
            <consortium name="RefSeq"/>
        </authorList>
    </citation>
    <scope>IDENTIFICATION</scope>
    <source>
        <tissue evidence="12">Spleen</tissue>
    </source>
</reference>
<dbReference type="GO" id="GO:0016034">
    <property type="term" value="F:maleylacetoacetate isomerase activity"/>
    <property type="evidence" value="ECO:0007669"/>
    <property type="project" value="UniProtKB-EC"/>
</dbReference>
<dbReference type="CDD" id="cd03042">
    <property type="entry name" value="GST_N_Zeta"/>
    <property type="match status" value="1"/>
</dbReference>
<evidence type="ECO:0000259" key="10">
    <source>
        <dbReference type="PROSITE" id="PS50404"/>
    </source>
</evidence>
<keyword evidence="6" id="KW-0808">Transferase</keyword>
<dbReference type="InterPro" id="IPR034333">
    <property type="entry name" value="GST_Zeta_N"/>
</dbReference>
<comment type="cofactor">
    <cofactor evidence="2">
        <name>glutathione</name>
        <dbReference type="ChEBI" id="CHEBI:57925"/>
    </cofactor>
</comment>
<dbReference type="GO" id="GO:0006749">
    <property type="term" value="P:glutathione metabolic process"/>
    <property type="evidence" value="ECO:0007669"/>
    <property type="project" value="TreeGrafter"/>
</dbReference>
<evidence type="ECO:0000256" key="9">
    <source>
        <dbReference type="ARBA" id="ARBA00023235"/>
    </source>
</evidence>
<dbReference type="PANTHER" id="PTHR42673">
    <property type="entry name" value="MALEYLACETOACETATE ISOMERASE"/>
    <property type="match status" value="1"/>
</dbReference>
<dbReference type="PROSITE" id="PS51354">
    <property type="entry name" value="GLUTAREDOXIN_2"/>
    <property type="match status" value="1"/>
</dbReference>
<evidence type="ECO:0000256" key="3">
    <source>
        <dbReference type="ARBA" id="ARBA00004671"/>
    </source>
</evidence>
<dbReference type="CTD" id="2954"/>
<keyword evidence="7" id="KW-0828">Tyrosine catabolism</keyword>
<evidence type="ECO:0000256" key="7">
    <source>
        <dbReference type="ARBA" id="ARBA00022878"/>
    </source>
</evidence>
<dbReference type="GO" id="GO:0004364">
    <property type="term" value="F:glutathione transferase activity"/>
    <property type="evidence" value="ECO:0007669"/>
    <property type="project" value="TreeGrafter"/>
</dbReference>
<protein>
    <recommendedName>
        <fullName evidence="5">maleylacetoacetate isomerase</fullName>
        <ecNumber evidence="5">5.2.1.2</ecNumber>
    </recommendedName>
</protein>
<sequence length="247" mass="27323">MQVGKVCVMHPGREALLRNREKSWGARSKPILYSYFRSSCSWRVRIALALKNMDYETITINLTKDGGQQFSEEFQALNPMKQVPALKIDGITIGQSLAIIEYLEETRPTPRLLPQDPKKRAHVRMISHLLASGIQPLQEVEADRHPNLLKANPMCLPHAALPNPVSHSLSSQGTMSGRSIECNGERPWVVPPPLHISARGIGATRAARESGLWDRHLPSTSGPTGWELTGSRVGQVYSQGHTGTKLT</sequence>
<dbReference type="GO" id="GO:0006559">
    <property type="term" value="P:L-phenylalanine catabolic process"/>
    <property type="evidence" value="ECO:0007669"/>
    <property type="project" value="UniProtKB-KW"/>
</dbReference>
<dbReference type="OrthoDB" id="202840at2759"/>
<evidence type="ECO:0000256" key="2">
    <source>
        <dbReference type="ARBA" id="ARBA00001955"/>
    </source>
</evidence>
<feature type="domain" description="GST N-terminal" evidence="10">
    <location>
        <begin position="28"/>
        <end position="111"/>
    </location>
</feature>
<dbReference type="PANTHER" id="PTHR42673:SF4">
    <property type="entry name" value="MALEYLACETOACETATE ISOMERASE"/>
    <property type="match status" value="1"/>
</dbReference>